<gene>
    <name evidence="4" type="primary">cbnK</name>
</gene>
<dbReference type="PANTHER" id="PTHR40448">
    <property type="entry name" value="TWO-COMPONENT SENSOR HISTIDINE KINASE"/>
    <property type="match status" value="1"/>
</dbReference>
<evidence type="ECO:0000259" key="3">
    <source>
        <dbReference type="Pfam" id="PF14501"/>
    </source>
</evidence>
<keyword evidence="2" id="KW-1133">Transmembrane helix</keyword>
<feature type="transmembrane region" description="Helical" evidence="2">
    <location>
        <begin position="178"/>
        <end position="198"/>
    </location>
</feature>
<dbReference type="GO" id="GO:0042802">
    <property type="term" value="F:identical protein binding"/>
    <property type="evidence" value="ECO:0007669"/>
    <property type="project" value="TreeGrafter"/>
</dbReference>
<feature type="transmembrane region" description="Helical" evidence="2">
    <location>
        <begin position="78"/>
        <end position="105"/>
    </location>
</feature>
<keyword evidence="4" id="KW-0808">Transferase</keyword>
<feature type="transmembrane region" description="Helical" evidence="2">
    <location>
        <begin position="117"/>
        <end position="138"/>
    </location>
</feature>
<dbReference type="Pfam" id="PF14501">
    <property type="entry name" value="HATPase_c_5"/>
    <property type="match status" value="1"/>
</dbReference>
<evidence type="ECO:0000256" key="2">
    <source>
        <dbReference type="SAM" id="Phobius"/>
    </source>
</evidence>
<sequence length="442" mass="51409">MFSIDTKAYILSIFLSLFYFYGIFFSLYQTVSLRKRIVIVFILLPITFIGSIFTVFADILPMVGCYYILKKQKKTDYILLNLIITSMLTSYFVSVVGSSVIIPFFSFSGVKSFSFVFINSGIQLLVLVITILLFRYFSIGDRIKKYSSPSLSFLLCYLYLVSFLLLYAARYYEAFDKFVAGITFFFIIQTIFIVYIFIREKETQLEKYKHKLSQQQLVDLKRYTDQLEENQQKLRKFKHDYENLLLSLKDVVGEGQNEEAIQSIGELEKYSKENLSFISGYYKDIENIENTYLKSLIINKLFTIQNNDIICDFECKEVVQIVPMSIFDFVRVVGITLDNAIEGAETADTPKISILIYQDKRQLELVVENTSQSTNIPLSRLMIQGTSSKENHKGLGLSNIQEIKKSHPNLYKQYEKKINKFSANIIVLFESEEFHELPNYHL</sequence>
<dbReference type="PANTHER" id="PTHR40448:SF1">
    <property type="entry name" value="TWO-COMPONENT SENSOR HISTIDINE KINASE"/>
    <property type="match status" value="1"/>
</dbReference>
<dbReference type="Gene3D" id="3.30.565.10">
    <property type="entry name" value="Histidine kinase-like ATPase, C-terminal domain"/>
    <property type="match status" value="1"/>
</dbReference>
<accession>Q46315</accession>
<reference evidence="4" key="1">
    <citation type="journal article" date="1997" name="J. Bacteriol.">
        <title>Characterization of a locus from Carnobacterium piscicola LV17B involved in bacteriocin production and immunity: evidence for global inducer-mediated transcriptional regulation.</title>
        <authorList>
            <person name="Quadri L.E."/>
            <person name="Kleerebezem M."/>
            <person name="Kuipers O.P."/>
            <person name="de Vos W.M."/>
            <person name="Roy K.L."/>
            <person name="Vederas J.C."/>
            <person name="Stiles M.E."/>
        </authorList>
    </citation>
    <scope>NUCLEOTIDE SEQUENCE</scope>
    <source>
        <strain evidence="4">LV17B</strain>
    </source>
</reference>
<proteinExistence type="predicted"/>
<dbReference type="InterPro" id="IPR036890">
    <property type="entry name" value="HATPase_C_sf"/>
</dbReference>
<evidence type="ECO:0000313" key="4">
    <source>
        <dbReference type="EMBL" id="AAB81305.1"/>
    </source>
</evidence>
<name>Q46315_CARML</name>
<keyword evidence="1" id="KW-0175">Coiled coil</keyword>
<protein>
    <submittedName>
        <fullName evidence="4">Histidine protein kinase</fullName>
    </submittedName>
</protein>
<keyword evidence="2" id="KW-0472">Membrane</keyword>
<feature type="domain" description="Sensor histidine kinase NatK-like C-terminal" evidence="3">
    <location>
        <begin position="324"/>
        <end position="408"/>
    </location>
</feature>
<feature type="transmembrane region" description="Helical" evidence="2">
    <location>
        <begin position="9"/>
        <end position="31"/>
    </location>
</feature>
<dbReference type="AlphaFoldDB" id="Q46315"/>
<dbReference type="SUPFAM" id="SSF55874">
    <property type="entry name" value="ATPase domain of HSP90 chaperone/DNA topoisomerase II/histidine kinase"/>
    <property type="match status" value="1"/>
</dbReference>
<feature type="coiled-coil region" evidence="1">
    <location>
        <begin position="198"/>
        <end position="247"/>
    </location>
</feature>
<dbReference type="InterPro" id="IPR032834">
    <property type="entry name" value="NatK-like_C"/>
</dbReference>
<dbReference type="EMBL" id="L47121">
    <property type="protein sequence ID" value="AAB81305.1"/>
    <property type="molecule type" value="Genomic_DNA"/>
</dbReference>
<feature type="transmembrane region" description="Helical" evidence="2">
    <location>
        <begin position="37"/>
        <end position="69"/>
    </location>
</feature>
<dbReference type="GO" id="GO:0016301">
    <property type="term" value="F:kinase activity"/>
    <property type="evidence" value="ECO:0007669"/>
    <property type="project" value="UniProtKB-KW"/>
</dbReference>
<organism evidence="4">
    <name type="scientific">Carnobacterium maltaromaticum</name>
    <name type="common">Carnobacterium piscicola</name>
    <dbReference type="NCBI Taxonomy" id="2751"/>
    <lineage>
        <taxon>Bacteria</taxon>
        <taxon>Bacillati</taxon>
        <taxon>Bacillota</taxon>
        <taxon>Bacilli</taxon>
        <taxon>Lactobacillales</taxon>
        <taxon>Carnobacteriaceae</taxon>
        <taxon>Carnobacterium</taxon>
    </lineage>
</organism>
<evidence type="ECO:0000256" key="1">
    <source>
        <dbReference type="SAM" id="Coils"/>
    </source>
</evidence>
<keyword evidence="2" id="KW-0812">Transmembrane</keyword>
<keyword evidence="4" id="KW-0418">Kinase</keyword>
<feature type="transmembrane region" description="Helical" evidence="2">
    <location>
        <begin position="150"/>
        <end position="172"/>
    </location>
</feature>